<reference evidence="5" key="2">
    <citation type="journal article" date="2020" name="Plant J.">
        <title>Transposons played a major role in the diversification between the closely related almond and peach genomes: results from the almond genome sequence.</title>
        <authorList>
            <person name="Alioto T."/>
            <person name="Alexiou K.G."/>
            <person name="Bardil A."/>
            <person name="Barteri F."/>
            <person name="Castanera R."/>
            <person name="Cruz F."/>
            <person name="Dhingra A."/>
            <person name="Duval H."/>
            <person name="Fernandez I Marti A."/>
            <person name="Frias L."/>
            <person name="Galan B."/>
            <person name="Garcia J.L."/>
            <person name="Howad W."/>
            <person name="Gomez-Garrido J."/>
            <person name="Gut M."/>
            <person name="Julca I."/>
            <person name="Morata J."/>
            <person name="Puigdomenech P."/>
            <person name="Ribeca P."/>
            <person name="Rubio Cabetas M.J."/>
            <person name="Vlasova A."/>
            <person name="Wirthensohn M."/>
            <person name="Garcia-Mas J."/>
            <person name="Gabaldon T."/>
            <person name="Casacuberta J.M."/>
            <person name="Arus P."/>
        </authorList>
    </citation>
    <scope>NUCLEOTIDE SEQUENCE [LARGE SCALE GENOMIC DNA]</scope>
    <source>
        <strain evidence="5">cv. Texas</strain>
    </source>
</reference>
<evidence type="ECO:0000313" key="6">
    <source>
        <dbReference type="Proteomes" id="UP001054821"/>
    </source>
</evidence>
<feature type="domain" description="VQ" evidence="2">
    <location>
        <begin position="32"/>
        <end position="59"/>
    </location>
</feature>
<dbReference type="InterPro" id="IPR008889">
    <property type="entry name" value="VQ"/>
</dbReference>
<sequence>MEQLRNLHSHHQPQPDQSKKPTKAKAPTIKYISSPMMVQASNASEFRAIVQQLTGQDSNIEVLDDQQGTHDEQASWVSSSNHEASKADRVMRFSEGPPLPVAVLDQLSDENNLWEAVAESLSAFQSPCVYV</sequence>
<reference evidence="4" key="1">
    <citation type="submission" date="2019-07" db="EMBL/GenBank/DDBJ databases">
        <authorList>
            <person name="Alioto T."/>
            <person name="Alioto T."/>
            <person name="Gomez Garrido J."/>
        </authorList>
    </citation>
    <scope>NUCLEOTIDE SEQUENCE</scope>
</reference>
<dbReference type="PANTHER" id="PTHR33624">
    <property type="entry name" value="SIGMA FACTOR BINDING PROTEIN 1, CHLOROPLASTIC"/>
    <property type="match status" value="1"/>
</dbReference>
<name>A0A5E4EAY5_PRUDU</name>
<dbReference type="Pfam" id="PF05678">
    <property type="entry name" value="VQ"/>
    <property type="match status" value="1"/>
</dbReference>
<dbReference type="InterPro" id="IPR039335">
    <property type="entry name" value="SIB1/2"/>
</dbReference>
<organism evidence="4 5">
    <name type="scientific">Prunus dulcis</name>
    <name type="common">Almond</name>
    <name type="synonym">Amygdalus dulcis</name>
    <dbReference type="NCBI Taxonomy" id="3755"/>
    <lineage>
        <taxon>Eukaryota</taxon>
        <taxon>Viridiplantae</taxon>
        <taxon>Streptophyta</taxon>
        <taxon>Embryophyta</taxon>
        <taxon>Tracheophyta</taxon>
        <taxon>Spermatophyta</taxon>
        <taxon>Magnoliopsida</taxon>
        <taxon>eudicotyledons</taxon>
        <taxon>Gunneridae</taxon>
        <taxon>Pentapetalae</taxon>
        <taxon>rosids</taxon>
        <taxon>fabids</taxon>
        <taxon>Rosales</taxon>
        <taxon>Rosaceae</taxon>
        <taxon>Amygdaloideae</taxon>
        <taxon>Amygdaleae</taxon>
        <taxon>Prunus</taxon>
    </lineage>
</organism>
<dbReference type="Gramene" id="VVA12944">
    <property type="protein sequence ID" value="VVA12944"/>
    <property type="gene ID" value="Prudul26B013896"/>
</dbReference>
<proteinExistence type="predicted"/>
<evidence type="ECO:0000256" key="1">
    <source>
        <dbReference type="SAM" id="MobiDB-lite"/>
    </source>
</evidence>
<dbReference type="PANTHER" id="PTHR33624:SF17">
    <property type="entry name" value="OS07G0687400 PROTEIN"/>
    <property type="match status" value="1"/>
</dbReference>
<dbReference type="EMBL" id="CABIKO010000006">
    <property type="protein sequence ID" value="VVA12944.1"/>
    <property type="molecule type" value="Genomic_DNA"/>
</dbReference>
<protein>
    <submittedName>
        <fullName evidence="4">PREDICTED: sigma factor binding 1</fullName>
    </submittedName>
</protein>
<dbReference type="Proteomes" id="UP001054821">
    <property type="component" value="Chromosome 6"/>
</dbReference>
<evidence type="ECO:0000313" key="3">
    <source>
        <dbReference type="EMBL" id="KAI5326666.1"/>
    </source>
</evidence>
<gene>
    <name evidence="4" type="ORF">ALMOND_2B013896</name>
    <name evidence="3" type="ORF">L3X38_035740</name>
</gene>
<dbReference type="AlphaFoldDB" id="A0A5E4EAY5"/>
<dbReference type="OMA" id="ENNLWEA"/>
<dbReference type="InParanoid" id="A0A5E4EAY5"/>
<feature type="region of interest" description="Disordered" evidence="1">
    <location>
        <begin position="1"/>
        <end position="28"/>
    </location>
</feature>
<reference evidence="3 6" key="3">
    <citation type="journal article" date="2022" name="G3 (Bethesda)">
        <title>Whole-genome sequence and methylome profiling of the almond [Prunus dulcis (Mill.) D.A. Webb] cultivar 'Nonpareil'.</title>
        <authorList>
            <person name="D'Amico-Willman K.M."/>
            <person name="Ouma W.Z."/>
            <person name="Meulia T."/>
            <person name="Sideli G.M."/>
            <person name="Gradziel T.M."/>
            <person name="Fresnedo-Ramirez J."/>
        </authorList>
    </citation>
    <scope>NUCLEOTIDE SEQUENCE [LARGE SCALE GENOMIC DNA]</scope>
    <source>
        <strain evidence="3">Clone GOH B32 T37-40</strain>
    </source>
</reference>
<keyword evidence="6" id="KW-1185">Reference proteome</keyword>
<dbReference type="EMBL" id="JAJFAZ020000006">
    <property type="protein sequence ID" value="KAI5326666.1"/>
    <property type="molecule type" value="Genomic_DNA"/>
</dbReference>
<evidence type="ECO:0000313" key="4">
    <source>
        <dbReference type="EMBL" id="VVA12944.1"/>
    </source>
</evidence>
<evidence type="ECO:0000313" key="5">
    <source>
        <dbReference type="Proteomes" id="UP000327085"/>
    </source>
</evidence>
<dbReference type="Proteomes" id="UP000327085">
    <property type="component" value="Chromosome 6"/>
</dbReference>
<accession>A0A5E4EAY5</accession>
<evidence type="ECO:0000259" key="2">
    <source>
        <dbReference type="Pfam" id="PF05678"/>
    </source>
</evidence>